<protein>
    <recommendedName>
        <fullName evidence="5">Solute:sodium symporter small subunit</fullName>
    </recommendedName>
</protein>
<evidence type="ECO:0000313" key="3">
    <source>
        <dbReference type="EMBL" id="GIT95591.1"/>
    </source>
</evidence>
<feature type="transmembrane region" description="Helical" evidence="2">
    <location>
        <begin position="40"/>
        <end position="59"/>
    </location>
</feature>
<gene>
    <name evidence="3" type="ORF">JANAI62_22140</name>
</gene>
<dbReference type="Proteomes" id="UP000786693">
    <property type="component" value="Unassembled WGS sequence"/>
</dbReference>
<organism evidence="3 4">
    <name type="scientific">Jannaschia pagri</name>
    <dbReference type="NCBI Taxonomy" id="2829797"/>
    <lineage>
        <taxon>Bacteria</taxon>
        <taxon>Pseudomonadati</taxon>
        <taxon>Pseudomonadota</taxon>
        <taxon>Alphaproteobacteria</taxon>
        <taxon>Rhodobacterales</taxon>
        <taxon>Roseobacteraceae</taxon>
        <taxon>Jannaschia</taxon>
    </lineage>
</organism>
<evidence type="ECO:0000256" key="2">
    <source>
        <dbReference type="SAM" id="Phobius"/>
    </source>
</evidence>
<dbReference type="EMBL" id="BPFH01000004">
    <property type="protein sequence ID" value="GIT95591.1"/>
    <property type="molecule type" value="Genomic_DNA"/>
</dbReference>
<proteinExistence type="predicted"/>
<evidence type="ECO:0008006" key="5">
    <source>
        <dbReference type="Google" id="ProtNLM"/>
    </source>
</evidence>
<feature type="region of interest" description="Disordered" evidence="1">
    <location>
        <begin position="76"/>
        <end position="111"/>
    </location>
</feature>
<reference evidence="3 4" key="1">
    <citation type="submission" date="2021-05" db="EMBL/GenBank/DDBJ databases">
        <title>Bacteria Genome sequencing.</title>
        <authorList>
            <person name="Takabe Y."/>
            <person name="Nakajima Y."/>
            <person name="Suzuki S."/>
            <person name="Shiozaki T."/>
        </authorList>
    </citation>
    <scope>NUCLEOTIDE SEQUENCE [LARGE SCALE GENOMIC DNA]</scope>
    <source>
        <strain evidence="3 4">AI_62</strain>
    </source>
</reference>
<keyword evidence="2" id="KW-0472">Membrane</keyword>
<keyword evidence="2" id="KW-1133">Transmembrane helix</keyword>
<evidence type="ECO:0000313" key="4">
    <source>
        <dbReference type="Proteomes" id="UP000786693"/>
    </source>
</evidence>
<comment type="caution">
    <text evidence="3">The sequence shown here is derived from an EMBL/GenBank/DDBJ whole genome shotgun (WGS) entry which is preliminary data.</text>
</comment>
<accession>A0ABQ4NMG0</accession>
<feature type="transmembrane region" description="Helical" evidence="2">
    <location>
        <begin position="7"/>
        <end position="28"/>
    </location>
</feature>
<name>A0ABQ4NMG0_9RHOB</name>
<evidence type="ECO:0000256" key="1">
    <source>
        <dbReference type="SAM" id="MobiDB-lite"/>
    </source>
</evidence>
<keyword evidence="4" id="KW-1185">Reference proteome</keyword>
<keyword evidence="2" id="KW-0812">Transmembrane</keyword>
<sequence length="111" mass="11639">MYVFSRIALFLVAVCGWAVLFFGGWIAYRGVVLYAADPVLMGTGGGLAVGGLLVVALTVGARAQVDTARDTHAMRALMESGTRPGPDQTPPAVAAAPRQDRAEPTLGRRKP</sequence>